<organism evidence="1">
    <name type="scientific">freshwater metagenome</name>
    <dbReference type="NCBI Taxonomy" id="449393"/>
    <lineage>
        <taxon>unclassified sequences</taxon>
        <taxon>metagenomes</taxon>
        <taxon>ecological metagenomes</taxon>
    </lineage>
</organism>
<dbReference type="SUPFAM" id="SSF159659">
    <property type="entry name" value="Cgl1923-like"/>
    <property type="match status" value="1"/>
</dbReference>
<evidence type="ECO:0000313" key="4">
    <source>
        <dbReference type="EMBL" id="CAB5015456.1"/>
    </source>
</evidence>
<dbReference type="InterPro" id="IPR038389">
    <property type="entry name" value="PSMG2_sf"/>
</dbReference>
<reference evidence="1" key="1">
    <citation type="submission" date="2020-05" db="EMBL/GenBank/DDBJ databases">
        <authorList>
            <person name="Chiriac C."/>
            <person name="Salcher M."/>
            <person name="Ghai R."/>
            <person name="Kavagutti S V."/>
        </authorList>
    </citation>
    <scope>NUCLEOTIDE SEQUENCE</scope>
</reference>
<dbReference type="InterPro" id="IPR019151">
    <property type="entry name" value="Proteasome_assmbl_chaperone_2"/>
</dbReference>
<dbReference type="PIRSF" id="PIRSF028754">
    <property type="entry name" value="UCP028754"/>
    <property type="match status" value="1"/>
</dbReference>
<protein>
    <submittedName>
        <fullName evidence="1">Unannotated protein</fullName>
    </submittedName>
</protein>
<dbReference type="Gene3D" id="3.40.50.10900">
    <property type="entry name" value="PAC-like subunit"/>
    <property type="match status" value="1"/>
</dbReference>
<accession>A0A6J6S1R5</accession>
<dbReference type="InterPro" id="IPR008492">
    <property type="entry name" value="Rv2714-like"/>
</dbReference>
<dbReference type="EMBL" id="CAEZYK010000069">
    <property type="protein sequence ID" value="CAB4728693.1"/>
    <property type="molecule type" value="Genomic_DNA"/>
</dbReference>
<dbReference type="EMBL" id="CAFBOF010000031">
    <property type="protein sequence ID" value="CAB4983028.1"/>
    <property type="molecule type" value="Genomic_DNA"/>
</dbReference>
<sequence length="272" mass="29450">MLEIEVQPRLQDPLLVIAIGGWVDAGEAGSLAASTIISQLDHARHFATYRLEELIDLQQTRPTIELIDGETRNIIWPQLTMVAGKLGRDAVVITGPEPSLRWPQVISELVEMACDLGVRQAFTLGGMPAMVSHRRPLPVLATATAHSVAQEIGATRTDYTGPTGFQTALQVALGESDIPSVGLWVQVPHYVSGNASPTAVSALLERVREFGGLNIDLADLDGQVDAYLEKVEEGLQERPDVADLVRAIEDETTGEISGDALATEIERFLRDQ</sequence>
<dbReference type="Pfam" id="PF09754">
    <property type="entry name" value="PAC2"/>
    <property type="match status" value="1"/>
</dbReference>
<dbReference type="EMBL" id="CAFBPQ010000005">
    <property type="protein sequence ID" value="CAB5015456.1"/>
    <property type="molecule type" value="Genomic_DNA"/>
</dbReference>
<gene>
    <name evidence="1" type="ORF">UFOPK2683_01139</name>
    <name evidence="2" type="ORF">UFOPK3605_00502</name>
    <name evidence="3" type="ORF">UFOPK3897_01229</name>
    <name evidence="4" type="ORF">UFOPK4121_00300</name>
</gene>
<dbReference type="EMBL" id="CAFBMM010000014">
    <property type="protein sequence ID" value="CAB4901425.1"/>
    <property type="molecule type" value="Genomic_DNA"/>
</dbReference>
<evidence type="ECO:0000313" key="3">
    <source>
        <dbReference type="EMBL" id="CAB4983028.1"/>
    </source>
</evidence>
<evidence type="ECO:0000313" key="2">
    <source>
        <dbReference type="EMBL" id="CAB4901425.1"/>
    </source>
</evidence>
<proteinExistence type="predicted"/>
<name>A0A6J6S1R5_9ZZZZ</name>
<dbReference type="AlphaFoldDB" id="A0A6J6S1R5"/>
<evidence type="ECO:0000313" key="1">
    <source>
        <dbReference type="EMBL" id="CAB4728693.1"/>
    </source>
</evidence>